<dbReference type="EMBL" id="JADJMS010000021">
    <property type="protein sequence ID" value="MBK7415521.1"/>
    <property type="molecule type" value="Genomic_DNA"/>
</dbReference>
<proteinExistence type="predicted"/>
<organism evidence="1 2">
    <name type="scientific">Candidatus Dechloromonas phosphorivorans</name>
    <dbReference type="NCBI Taxonomy" id="2899244"/>
    <lineage>
        <taxon>Bacteria</taxon>
        <taxon>Pseudomonadati</taxon>
        <taxon>Pseudomonadota</taxon>
        <taxon>Betaproteobacteria</taxon>
        <taxon>Rhodocyclales</taxon>
        <taxon>Azonexaceae</taxon>
        <taxon>Dechloromonas</taxon>
    </lineage>
</organism>
<name>A0A935MYX4_9RHOO</name>
<evidence type="ECO:0000313" key="2">
    <source>
        <dbReference type="Proteomes" id="UP000739411"/>
    </source>
</evidence>
<comment type="caution">
    <text evidence="1">The sequence shown here is derived from an EMBL/GenBank/DDBJ whole genome shotgun (WGS) entry which is preliminary data.</text>
</comment>
<sequence length="520" mass="57412">MPDNSSIRISGWVMGSPFQSFRELIPFTHTFAGQPLSDRIRSRISEIARQDAEKIAPLLTNEIIPAVARQGNLHMRFKLLEDVRREAERILPALEQALKNAVLPLPKSTLGSTLHADNLIKALAAAYHEIVSTIVKRNESAALAHILHRSTLQAMLLLVRRQKFAYLACTKPSASSWLMLHQLYQNTSSLHGTPAHDDLAAIKQQYLGALLLAYLEPNKLPRSELDTLMNCVSQLAPHAQIFATDSQVISNKGGESTFFVQPEKGSPGHSQMRIPHGSQHLPGLNIDCSGVVKAINRNIASKPGKPATPLLDAPPALLQTLLLTLTGKGTRQFNRSRFRPRTDLVVGLDAVISFIEETACTRRSVDAIIRHDRPVISSEWSMIDESANGFLIRFLKGNKWQASAGDVVAIQPRESSKVHVCLVRRVSSTRGHLELGLQLLSPKVSIIELATENLGNRRAIFLHNLPAHGKCPGIIAKPGQLKTRQQIVFKTADHFLQRQIGKYIEANEGLEFVALTPLPD</sequence>
<reference evidence="1 2" key="1">
    <citation type="submission" date="2020-10" db="EMBL/GenBank/DDBJ databases">
        <title>Connecting structure to function with the recovery of over 1000 high-quality activated sludge metagenome-assembled genomes encoding full-length rRNA genes using long-read sequencing.</title>
        <authorList>
            <person name="Singleton C.M."/>
            <person name="Petriglieri F."/>
            <person name="Kristensen J.M."/>
            <person name="Kirkegaard R.H."/>
            <person name="Michaelsen T.Y."/>
            <person name="Andersen M.H."/>
            <person name="Karst S.M."/>
            <person name="Dueholm M.S."/>
            <person name="Nielsen P.H."/>
            <person name="Albertsen M."/>
        </authorList>
    </citation>
    <scope>NUCLEOTIDE SEQUENCE [LARGE SCALE GENOMIC DNA]</scope>
    <source>
        <strain evidence="1">EsbW_18-Q3-R4-48_BATAC.463</strain>
    </source>
</reference>
<evidence type="ECO:0000313" key="1">
    <source>
        <dbReference type="EMBL" id="MBK7415521.1"/>
    </source>
</evidence>
<accession>A0A935MYX4</accession>
<dbReference type="Proteomes" id="UP000739411">
    <property type="component" value="Unassembled WGS sequence"/>
</dbReference>
<gene>
    <name evidence="1" type="ORF">IPJ38_10835</name>
</gene>
<protein>
    <submittedName>
        <fullName evidence="1">Uncharacterized protein</fullName>
    </submittedName>
</protein>
<dbReference type="AlphaFoldDB" id="A0A935MYX4"/>